<proteinExistence type="predicted"/>
<dbReference type="VEuPathDB" id="FungiDB:SeMB42_g06078"/>
<keyword evidence="2" id="KW-0732">Signal</keyword>
<keyword evidence="4" id="KW-1185">Reference proteome</keyword>
<gene>
    <name evidence="3" type="ORF">SeMB42_g06078</name>
</gene>
<protein>
    <submittedName>
        <fullName evidence="3">Uncharacterized protein</fullName>
    </submittedName>
</protein>
<dbReference type="AlphaFoldDB" id="A0A507CKI5"/>
<reference evidence="3 4" key="1">
    <citation type="journal article" date="2019" name="Sci. Rep.">
        <title>Comparative genomics of chytrid fungi reveal insights into the obligate biotrophic and pathogenic lifestyle of Synchytrium endobioticum.</title>
        <authorList>
            <person name="van de Vossenberg B.T.L.H."/>
            <person name="Warris S."/>
            <person name="Nguyen H.D.T."/>
            <person name="van Gent-Pelzer M.P.E."/>
            <person name="Joly D.L."/>
            <person name="van de Geest H.C."/>
            <person name="Bonants P.J.M."/>
            <person name="Smith D.S."/>
            <person name="Levesque C.A."/>
            <person name="van der Lee T.A.J."/>
        </authorList>
    </citation>
    <scope>NUCLEOTIDE SEQUENCE [LARGE SCALE GENOMIC DNA]</scope>
    <source>
        <strain evidence="3 4">MB42</strain>
    </source>
</reference>
<sequence>MGATMHHSHHGSLLITHLVYQLHFAMARTHIQRVATQPKADSKPQNAGTKGGPRILYPRAFTIAISALSQDGRVPSTGEPMGISSRISLPPIRNG</sequence>
<evidence type="ECO:0000256" key="2">
    <source>
        <dbReference type="SAM" id="SignalP"/>
    </source>
</evidence>
<dbReference type="EMBL" id="QEAN01000321">
    <property type="protein sequence ID" value="TPX40218.1"/>
    <property type="molecule type" value="Genomic_DNA"/>
</dbReference>
<feature type="chain" id="PRO_5021408145" evidence="2">
    <location>
        <begin position="28"/>
        <end position="95"/>
    </location>
</feature>
<name>A0A507CKI5_9FUNG</name>
<evidence type="ECO:0000256" key="1">
    <source>
        <dbReference type="SAM" id="MobiDB-lite"/>
    </source>
</evidence>
<feature type="region of interest" description="Disordered" evidence="1">
    <location>
        <begin position="72"/>
        <end position="95"/>
    </location>
</feature>
<dbReference type="Proteomes" id="UP000317494">
    <property type="component" value="Unassembled WGS sequence"/>
</dbReference>
<comment type="caution">
    <text evidence="3">The sequence shown here is derived from an EMBL/GenBank/DDBJ whole genome shotgun (WGS) entry which is preliminary data.</text>
</comment>
<evidence type="ECO:0000313" key="3">
    <source>
        <dbReference type="EMBL" id="TPX40218.1"/>
    </source>
</evidence>
<feature type="signal peptide" evidence="2">
    <location>
        <begin position="1"/>
        <end position="27"/>
    </location>
</feature>
<evidence type="ECO:0000313" key="4">
    <source>
        <dbReference type="Proteomes" id="UP000317494"/>
    </source>
</evidence>
<organism evidence="3 4">
    <name type="scientific">Synchytrium endobioticum</name>
    <dbReference type="NCBI Taxonomy" id="286115"/>
    <lineage>
        <taxon>Eukaryota</taxon>
        <taxon>Fungi</taxon>
        <taxon>Fungi incertae sedis</taxon>
        <taxon>Chytridiomycota</taxon>
        <taxon>Chytridiomycota incertae sedis</taxon>
        <taxon>Chytridiomycetes</taxon>
        <taxon>Synchytriales</taxon>
        <taxon>Synchytriaceae</taxon>
        <taxon>Synchytrium</taxon>
    </lineage>
</organism>
<accession>A0A507CKI5</accession>
<feature type="region of interest" description="Disordered" evidence="1">
    <location>
        <begin position="35"/>
        <end position="54"/>
    </location>
</feature>